<dbReference type="EMBL" id="HBHQ01001544">
    <property type="protein sequence ID" value="CAD9809160.1"/>
    <property type="molecule type" value="Transcribed_RNA"/>
</dbReference>
<dbReference type="PANTHER" id="PTHR16166">
    <property type="entry name" value="VACUOLAR PROTEIN SORTING-ASSOCIATED PROTEIN VPS13"/>
    <property type="match status" value="1"/>
</dbReference>
<accession>A0A7S2U5Y0</accession>
<reference evidence="2" key="1">
    <citation type="submission" date="2021-01" db="EMBL/GenBank/DDBJ databases">
        <authorList>
            <person name="Corre E."/>
            <person name="Pelletier E."/>
            <person name="Niang G."/>
            <person name="Scheremetjew M."/>
            <person name="Finn R."/>
            <person name="Kale V."/>
            <person name="Holt S."/>
            <person name="Cochrane G."/>
            <person name="Meng A."/>
            <person name="Brown T."/>
            <person name="Cohen L."/>
        </authorList>
    </citation>
    <scope>NUCLEOTIDE SEQUENCE</scope>
    <source>
        <strain evidence="2">CCMP2084</strain>
    </source>
</reference>
<comment type="similarity">
    <text evidence="1">Belongs to the VPS13 family.</text>
</comment>
<dbReference type="AlphaFoldDB" id="A0A7S2U5Y0"/>
<dbReference type="PANTHER" id="PTHR16166:SF93">
    <property type="entry name" value="INTERMEMBRANE LIPID TRANSFER PROTEIN VPS13"/>
    <property type="match status" value="1"/>
</dbReference>
<gene>
    <name evidence="2" type="ORF">ASEP1449_LOCUS982</name>
</gene>
<evidence type="ECO:0000256" key="1">
    <source>
        <dbReference type="ARBA" id="ARBA00006545"/>
    </source>
</evidence>
<protein>
    <recommendedName>
        <fullName evidence="3">Vacuolar protein sorting-associated protein 13 DH-like domain-containing protein</fullName>
    </recommendedName>
</protein>
<evidence type="ECO:0008006" key="3">
    <source>
        <dbReference type="Google" id="ProtNLM"/>
    </source>
</evidence>
<proteinExistence type="inferred from homology"/>
<dbReference type="GO" id="GO:0006623">
    <property type="term" value="P:protein targeting to vacuole"/>
    <property type="evidence" value="ECO:0007669"/>
    <property type="project" value="TreeGrafter"/>
</dbReference>
<sequence length="487" mass="52111">MPFSEFKESDFPDLSKLFQTFDGAAVAGVSNQNHYFKALTLLPFHINLSVAPARALTTTQAIFEGHEAAAIHAAVRKGDLLIGDGAGGLGVKVGSKNRTALAVVRGVFKSILVDALLRCDGASLSFSGVGVRNHISTMPQVLTYLGAHYLDSLRSNVPALLGSLAAFGNPIGLIRGLGDGVSDFVSEPVKGLKRSVKELDPSFVVDGVARGTESLARHTLGGFADSASLLTETFSKNMAVLTLDRNYAQRRDRRAALRVAEGGTATFVEGVESGVVKLIRGIVEGVTGVVRAPIRGAEKRGVEGFAKGVGKGLLGLLVKPVIGLSDAATDVMIGVKGSVEGGYQSGIQRSQVRPRRALYGRDRSIRAYQFEDATAASLFMSTRLAGENYLSHLDMEDKVALLSVKRLLLLGEDGEERLIVRYRQIKELEVRDVLQENGDMEYGVIVFLNSPRTNGSEVEVIGCKEKKVALELCEQVKRGINLVASDV</sequence>
<evidence type="ECO:0000313" key="2">
    <source>
        <dbReference type="EMBL" id="CAD9809160.1"/>
    </source>
</evidence>
<name>A0A7S2U5Y0_9STRA</name>
<dbReference type="GO" id="GO:0045053">
    <property type="term" value="P:protein retention in Golgi apparatus"/>
    <property type="evidence" value="ECO:0007669"/>
    <property type="project" value="TreeGrafter"/>
</dbReference>
<dbReference type="InterPro" id="IPR026847">
    <property type="entry name" value="VPS13"/>
</dbReference>
<organism evidence="2">
    <name type="scientific">Attheya septentrionalis</name>
    <dbReference type="NCBI Taxonomy" id="420275"/>
    <lineage>
        <taxon>Eukaryota</taxon>
        <taxon>Sar</taxon>
        <taxon>Stramenopiles</taxon>
        <taxon>Ochrophyta</taxon>
        <taxon>Bacillariophyta</taxon>
        <taxon>Coscinodiscophyceae</taxon>
        <taxon>Chaetocerotophycidae</taxon>
        <taxon>Chaetocerotales</taxon>
        <taxon>Attheyaceae</taxon>
        <taxon>Attheya</taxon>
    </lineage>
</organism>